<feature type="domain" description="NAC" evidence="7">
    <location>
        <begin position="5"/>
        <end position="151"/>
    </location>
</feature>
<dbReference type="FunFam" id="2.170.150.80:FF:000006">
    <property type="entry name" value="NAC domain-containing protein 100-like"/>
    <property type="match status" value="1"/>
</dbReference>
<dbReference type="EMBL" id="CP144746">
    <property type="protein sequence ID" value="WVZ59853.1"/>
    <property type="molecule type" value="Genomic_DNA"/>
</dbReference>
<dbReference type="Gene3D" id="2.170.150.80">
    <property type="entry name" value="NAC domain"/>
    <property type="match status" value="1"/>
</dbReference>
<evidence type="ECO:0000256" key="2">
    <source>
        <dbReference type="ARBA" id="ARBA00023015"/>
    </source>
</evidence>
<sequence>MEEGLPPGFRFHPTDEELVTYYLTRKVSDFAFATRAIADVDLNKCEPWDLPSKASMGEKEWYFFSMRDRKYPTGIRTNRATDSGYWKTTGKDKEIFHCGMLVGMKKTLVFYRGRAPKGEKTSWVMHEYRLQNKFPYKPNKEEWVVCRVFKKCQIIKMRPPQDSPTMDDSPCHDANASLGELGELDVSSILGGFAPAVAHTSSTSSPGALHQGAGDSGYGAGHRVDMSAYMSWMAAANQGAAAAAAAAAAMLPWATATAPGLFGNVFAPPPNHQLVQKPLPFAGCASHPRELGSVVANVGGEHTMFGNPVAKVDMECDQQQQPPPPPPEQQLAMDEATWRAF</sequence>
<evidence type="ECO:0000313" key="9">
    <source>
        <dbReference type="Proteomes" id="UP001341281"/>
    </source>
</evidence>
<dbReference type="GO" id="GO:0005634">
    <property type="term" value="C:nucleus"/>
    <property type="evidence" value="ECO:0007669"/>
    <property type="project" value="UniProtKB-SubCell"/>
</dbReference>
<evidence type="ECO:0000313" key="8">
    <source>
        <dbReference type="EMBL" id="WVZ59853.1"/>
    </source>
</evidence>
<evidence type="ECO:0000256" key="4">
    <source>
        <dbReference type="ARBA" id="ARBA00023163"/>
    </source>
</evidence>
<dbReference type="AlphaFoldDB" id="A0AAQ3SS28"/>
<organism evidence="8 9">
    <name type="scientific">Paspalum notatum var. saurae</name>
    <dbReference type="NCBI Taxonomy" id="547442"/>
    <lineage>
        <taxon>Eukaryota</taxon>
        <taxon>Viridiplantae</taxon>
        <taxon>Streptophyta</taxon>
        <taxon>Embryophyta</taxon>
        <taxon>Tracheophyta</taxon>
        <taxon>Spermatophyta</taxon>
        <taxon>Magnoliopsida</taxon>
        <taxon>Liliopsida</taxon>
        <taxon>Poales</taxon>
        <taxon>Poaceae</taxon>
        <taxon>PACMAD clade</taxon>
        <taxon>Panicoideae</taxon>
        <taxon>Andropogonodae</taxon>
        <taxon>Paspaleae</taxon>
        <taxon>Paspalinae</taxon>
        <taxon>Paspalum</taxon>
    </lineage>
</organism>
<evidence type="ECO:0000259" key="7">
    <source>
        <dbReference type="PROSITE" id="PS51005"/>
    </source>
</evidence>
<dbReference type="GO" id="GO:0003677">
    <property type="term" value="F:DNA binding"/>
    <property type="evidence" value="ECO:0007669"/>
    <property type="project" value="UniProtKB-KW"/>
</dbReference>
<protein>
    <recommendedName>
        <fullName evidence="7">NAC domain-containing protein</fullName>
    </recommendedName>
</protein>
<dbReference type="Pfam" id="PF02365">
    <property type="entry name" value="NAM"/>
    <property type="match status" value="1"/>
</dbReference>
<gene>
    <name evidence="8" type="ORF">U9M48_009946</name>
</gene>
<keyword evidence="5" id="KW-0539">Nucleus</keyword>
<name>A0AAQ3SS28_PASNO</name>
<comment type="subcellular location">
    <subcellularLocation>
        <location evidence="1">Nucleus</location>
    </subcellularLocation>
</comment>
<dbReference type="GO" id="GO:0006355">
    <property type="term" value="P:regulation of DNA-templated transcription"/>
    <property type="evidence" value="ECO:0007669"/>
    <property type="project" value="InterPro"/>
</dbReference>
<feature type="region of interest" description="Disordered" evidence="6">
    <location>
        <begin position="315"/>
        <end position="341"/>
    </location>
</feature>
<dbReference type="InterPro" id="IPR036093">
    <property type="entry name" value="NAC_dom_sf"/>
</dbReference>
<keyword evidence="2" id="KW-0805">Transcription regulation</keyword>
<evidence type="ECO:0000256" key="3">
    <source>
        <dbReference type="ARBA" id="ARBA00023125"/>
    </source>
</evidence>
<dbReference type="Proteomes" id="UP001341281">
    <property type="component" value="Chromosome 02"/>
</dbReference>
<dbReference type="SUPFAM" id="SSF101941">
    <property type="entry name" value="NAC domain"/>
    <property type="match status" value="1"/>
</dbReference>
<dbReference type="InterPro" id="IPR003441">
    <property type="entry name" value="NAC-dom"/>
</dbReference>
<evidence type="ECO:0000256" key="1">
    <source>
        <dbReference type="ARBA" id="ARBA00004123"/>
    </source>
</evidence>
<reference evidence="8 9" key="1">
    <citation type="submission" date="2024-02" db="EMBL/GenBank/DDBJ databases">
        <title>High-quality chromosome-scale genome assembly of Pensacola bahiagrass (Paspalum notatum Flugge var. saurae).</title>
        <authorList>
            <person name="Vega J.M."/>
            <person name="Podio M."/>
            <person name="Orjuela J."/>
            <person name="Siena L.A."/>
            <person name="Pessino S.C."/>
            <person name="Combes M.C."/>
            <person name="Mariac C."/>
            <person name="Albertini E."/>
            <person name="Pupilli F."/>
            <person name="Ortiz J.P.A."/>
            <person name="Leblanc O."/>
        </authorList>
    </citation>
    <scope>NUCLEOTIDE SEQUENCE [LARGE SCALE GENOMIC DNA]</scope>
    <source>
        <strain evidence="8">R1</strain>
        <tissue evidence="8">Leaf</tissue>
    </source>
</reference>
<keyword evidence="3" id="KW-0238">DNA-binding</keyword>
<dbReference type="PANTHER" id="PTHR31744">
    <property type="entry name" value="PROTEIN CUP-SHAPED COTYLEDON 2-RELATED"/>
    <property type="match status" value="1"/>
</dbReference>
<keyword evidence="4" id="KW-0804">Transcription</keyword>
<dbReference type="PROSITE" id="PS51005">
    <property type="entry name" value="NAC"/>
    <property type="match status" value="1"/>
</dbReference>
<accession>A0AAQ3SS28</accession>
<keyword evidence="9" id="KW-1185">Reference proteome</keyword>
<evidence type="ECO:0000256" key="5">
    <source>
        <dbReference type="ARBA" id="ARBA00023242"/>
    </source>
</evidence>
<evidence type="ECO:0000256" key="6">
    <source>
        <dbReference type="SAM" id="MobiDB-lite"/>
    </source>
</evidence>
<proteinExistence type="predicted"/>
<dbReference type="PANTHER" id="PTHR31744:SF22">
    <property type="entry name" value="NAC DOMAIN CONTAINING PROTEIN 58"/>
    <property type="match status" value="1"/>
</dbReference>